<proteinExistence type="predicted"/>
<evidence type="ECO:0000313" key="2">
    <source>
        <dbReference type="Proteomes" id="UP000630353"/>
    </source>
</evidence>
<dbReference type="EMBL" id="BMZS01000008">
    <property type="protein sequence ID" value="GHD55393.1"/>
    <property type="molecule type" value="Genomic_DNA"/>
</dbReference>
<keyword evidence="2" id="KW-1185">Reference proteome</keyword>
<organism evidence="1 2">
    <name type="scientific">Thalassobaculum fulvum</name>
    <dbReference type="NCBI Taxonomy" id="1633335"/>
    <lineage>
        <taxon>Bacteria</taxon>
        <taxon>Pseudomonadati</taxon>
        <taxon>Pseudomonadota</taxon>
        <taxon>Alphaproteobacteria</taxon>
        <taxon>Rhodospirillales</taxon>
        <taxon>Thalassobaculaceae</taxon>
        <taxon>Thalassobaculum</taxon>
    </lineage>
</organism>
<sequence>MRSPTLAPEAFWRLPSIHVEIPIAEIADYPLLAECLKVWRNASTGRLPETLDPLTLPVAVIKGVSLLRKNPDSGDWIVDLGGSLLTDGHGREMKGTGLSEGFAPGDVEKVREGIERAMARGEPELMRREFQDPHGQMWSFVRLLLPLSSDGVKRDRYAMIIDPETYGRPVID</sequence>
<dbReference type="Proteomes" id="UP000630353">
    <property type="component" value="Unassembled WGS sequence"/>
</dbReference>
<evidence type="ECO:0000313" key="1">
    <source>
        <dbReference type="EMBL" id="GHD55393.1"/>
    </source>
</evidence>
<reference evidence="1" key="2">
    <citation type="submission" date="2020-09" db="EMBL/GenBank/DDBJ databases">
        <authorList>
            <person name="Sun Q."/>
            <person name="Kim S."/>
        </authorList>
    </citation>
    <scope>NUCLEOTIDE SEQUENCE</scope>
    <source>
        <strain evidence="1">KCTC 42651</strain>
    </source>
</reference>
<comment type="caution">
    <text evidence="1">The sequence shown here is derived from an EMBL/GenBank/DDBJ whole genome shotgun (WGS) entry which is preliminary data.</text>
</comment>
<accession>A0A919CR09</accession>
<reference evidence="1" key="1">
    <citation type="journal article" date="2014" name="Int. J. Syst. Evol. Microbiol.">
        <title>Complete genome sequence of Corynebacterium casei LMG S-19264T (=DSM 44701T), isolated from a smear-ripened cheese.</title>
        <authorList>
            <consortium name="US DOE Joint Genome Institute (JGI-PGF)"/>
            <person name="Walter F."/>
            <person name="Albersmeier A."/>
            <person name="Kalinowski J."/>
            <person name="Ruckert C."/>
        </authorList>
    </citation>
    <scope>NUCLEOTIDE SEQUENCE</scope>
    <source>
        <strain evidence="1">KCTC 42651</strain>
    </source>
</reference>
<dbReference type="AlphaFoldDB" id="A0A919CR09"/>
<protein>
    <recommendedName>
        <fullName evidence="3">PAS domain-containing protein</fullName>
    </recommendedName>
</protein>
<gene>
    <name evidence="1" type="ORF">GCM10017083_34250</name>
</gene>
<name>A0A919CR09_9PROT</name>
<dbReference type="RefSeq" id="WP_189991844.1">
    <property type="nucleotide sequence ID" value="NZ_BMZS01000008.1"/>
</dbReference>
<evidence type="ECO:0008006" key="3">
    <source>
        <dbReference type="Google" id="ProtNLM"/>
    </source>
</evidence>